<name>A0A1M4S6Q8_9CLOT</name>
<protein>
    <submittedName>
        <fullName evidence="1">Uncharacterized beta-barrel protein YwiB, DUF1934 family</fullName>
    </submittedName>
</protein>
<dbReference type="Gene3D" id="2.40.128.20">
    <property type="match status" value="1"/>
</dbReference>
<dbReference type="EMBL" id="FQVG01000001">
    <property type="protein sequence ID" value="SHE27697.1"/>
    <property type="molecule type" value="Genomic_DNA"/>
</dbReference>
<evidence type="ECO:0000313" key="1">
    <source>
        <dbReference type="EMBL" id="SHE27697.1"/>
    </source>
</evidence>
<keyword evidence="2" id="KW-1185">Reference proteome</keyword>
<dbReference type="InterPro" id="IPR015231">
    <property type="entry name" value="DUF1934"/>
</dbReference>
<organism evidence="1 2">
    <name type="scientific">Caloramator proteoclasticus DSM 10124</name>
    <dbReference type="NCBI Taxonomy" id="1121262"/>
    <lineage>
        <taxon>Bacteria</taxon>
        <taxon>Bacillati</taxon>
        <taxon>Bacillota</taxon>
        <taxon>Clostridia</taxon>
        <taxon>Eubacteriales</taxon>
        <taxon>Clostridiaceae</taxon>
        <taxon>Caloramator</taxon>
    </lineage>
</organism>
<dbReference type="Proteomes" id="UP000184423">
    <property type="component" value="Unassembled WGS sequence"/>
</dbReference>
<gene>
    <name evidence="1" type="ORF">SAMN02746091_00007</name>
</gene>
<accession>A0A1M4S6Q8</accession>
<dbReference type="SUPFAM" id="SSF50814">
    <property type="entry name" value="Lipocalins"/>
    <property type="match status" value="1"/>
</dbReference>
<evidence type="ECO:0000313" key="2">
    <source>
        <dbReference type="Proteomes" id="UP000184423"/>
    </source>
</evidence>
<dbReference type="Pfam" id="PF09148">
    <property type="entry name" value="DUF1934"/>
    <property type="match status" value="1"/>
</dbReference>
<reference evidence="2" key="1">
    <citation type="submission" date="2016-11" db="EMBL/GenBank/DDBJ databases">
        <authorList>
            <person name="Varghese N."/>
            <person name="Submissions S."/>
        </authorList>
    </citation>
    <scope>NUCLEOTIDE SEQUENCE [LARGE SCALE GENOMIC DNA]</scope>
    <source>
        <strain evidence="2">DSM 10124</strain>
    </source>
</reference>
<dbReference type="InterPro" id="IPR012674">
    <property type="entry name" value="Calycin"/>
</dbReference>
<sequence>MENKRLISVKTKQLIDGQEETIELISEGIYYKDNDSYVAEYDESEISGMEGTRTTLIIGQDSLNIIRRGTTTSELKFKKGEKHTAFYSTPYGALEITISTNKVDIQADDRGAKVELDYKMQATGLDPIINHLELKIR</sequence>
<dbReference type="AlphaFoldDB" id="A0A1M4S6Q8"/>
<dbReference type="RefSeq" id="WP_027307983.1">
    <property type="nucleotide sequence ID" value="NZ_FQVG01000001.1"/>
</dbReference>
<proteinExistence type="predicted"/>